<gene>
    <name evidence="2" type="ORF">GCM10007205_05700</name>
</gene>
<feature type="transmembrane region" description="Helical" evidence="1">
    <location>
        <begin position="67"/>
        <end position="89"/>
    </location>
</feature>
<organism evidence="2 3">
    <name type="scientific">Oxalicibacterium flavum</name>
    <dbReference type="NCBI Taxonomy" id="179467"/>
    <lineage>
        <taxon>Bacteria</taxon>
        <taxon>Pseudomonadati</taxon>
        <taxon>Pseudomonadota</taxon>
        <taxon>Betaproteobacteria</taxon>
        <taxon>Burkholderiales</taxon>
        <taxon>Oxalobacteraceae</taxon>
        <taxon>Oxalicibacterium</taxon>
    </lineage>
</organism>
<protein>
    <submittedName>
        <fullName evidence="2">Membrane protein</fullName>
    </submittedName>
</protein>
<keyword evidence="3" id="KW-1185">Reference proteome</keyword>
<name>A0A8J2UL45_9BURK</name>
<evidence type="ECO:0000256" key="1">
    <source>
        <dbReference type="SAM" id="Phobius"/>
    </source>
</evidence>
<feature type="transmembrane region" description="Helical" evidence="1">
    <location>
        <begin position="238"/>
        <end position="256"/>
    </location>
</feature>
<dbReference type="EMBL" id="BMCG01000001">
    <property type="protein sequence ID" value="GGB99247.1"/>
    <property type="molecule type" value="Genomic_DNA"/>
</dbReference>
<feature type="transmembrane region" description="Helical" evidence="1">
    <location>
        <begin position="20"/>
        <end position="46"/>
    </location>
</feature>
<dbReference type="AlphaFoldDB" id="A0A8J2UL45"/>
<reference evidence="2" key="1">
    <citation type="journal article" date="2014" name="Int. J. Syst. Evol. Microbiol.">
        <title>Complete genome sequence of Corynebacterium casei LMG S-19264T (=DSM 44701T), isolated from a smear-ripened cheese.</title>
        <authorList>
            <consortium name="US DOE Joint Genome Institute (JGI-PGF)"/>
            <person name="Walter F."/>
            <person name="Albersmeier A."/>
            <person name="Kalinowski J."/>
            <person name="Ruckert C."/>
        </authorList>
    </citation>
    <scope>NUCLEOTIDE SEQUENCE</scope>
    <source>
        <strain evidence="2">CCM 7086</strain>
    </source>
</reference>
<feature type="transmembrane region" description="Helical" evidence="1">
    <location>
        <begin position="206"/>
        <end position="226"/>
    </location>
</feature>
<keyword evidence="1" id="KW-0812">Transmembrane</keyword>
<feature type="transmembrane region" description="Helical" evidence="1">
    <location>
        <begin position="304"/>
        <end position="332"/>
    </location>
</feature>
<sequence length="342" mass="36598">MSSPVPDSAARPDGVTIASWVMAAFALLLILHQGLLAALFSGLLVYSLVQLLAPHFGRRLEGRRARMVAVAFLSAAIVTVLTLGIWGAVSFLRGDIGSVHALPARIADVLEATRGQIPAWLAAYIPVDAEALRTMIVAWLHEHAGEARLLGTSAGRVLAHILIGMIIGAMAALYDTTTTPVYRPLAGALHARVATLHVAFRNVVFAQVRIAAINAVLTGLYLLVILPLCGVELPLRKTMVVVTFVVGLLPVIGNLISNTIVVVIGLSHSLHIALISLAFLIGIHKLEYFLNAHIIGHRIDARTWELLAAMLAMESLFGIPGLIAAPVFYAYVKRELAERGLV</sequence>
<keyword evidence="1" id="KW-1133">Transmembrane helix</keyword>
<evidence type="ECO:0000313" key="3">
    <source>
        <dbReference type="Proteomes" id="UP000620266"/>
    </source>
</evidence>
<accession>A0A8J2UL45</accession>
<proteinExistence type="predicted"/>
<keyword evidence="1" id="KW-0472">Membrane</keyword>
<evidence type="ECO:0000313" key="2">
    <source>
        <dbReference type="EMBL" id="GGB99247.1"/>
    </source>
</evidence>
<dbReference type="RefSeq" id="WP_188394643.1">
    <property type="nucleotide sequence ID" value="NZ_BMCG01000001.1"/>
</dbReference>
<dbReference type="Proteomes" id="UP000620266">
    <property type="component" value="Unassembled WGS sequence"/>
</dbReference>
<reference evidence="2" key="2">
    <citation type="submission" date="2020-09" db="EMBL/GenBank/DDBJ databases">
        <authorList>
            <person name="Sun Q."/>
            <person name="Sedlacek I."/>
        </authorList>
    </citation>
    <scope>NUCLEOTIDE SEQUENCE</scope>
    <source>
        <strain evidence="2">CCM 7086</strain>
    </source>
</reference>
<comment type="caution">
    <text evidence="2">The sequence shown here is derived from an EMBL/GenBank/DDBJ whole genome shotgun (WGS) entry which is preliminary data.</text>
</comment>
<feature type="transmembrane region" description="Helical" evidence="1">
    <location>
        <begin position="157"/>
        <end position="174"/>
    </location>
</feature>